<evidence type="ECO:0000313" key="3">
    <source>
        <dbReference type="Proteomes" id="UP000198577"/>
    </source>
</evidence>
<dbReference type="RefSeq" id="WP_025747215.1">
    <property type="nucleotide sequence ID" value="NZ_FOXR01000004.1"/>
</dbReference>
<dbReference type="EMBL" id="FOXR01000004">
    <property type="protein sequence ID" value="SFP82094.1"/>
    <property type="molecule type" value="Genomic_DNA"/>
</dbReference>
<proteinExistence type="predicted"/>
<dbReference type="OrthoDB" id="2087118at2"/>
<keyword evidence="3" id="KW-1185">Reference proteome</keyword>
<evidence type="ECO:0000313" key="2">
    <source>
        <dbReference type="EMBL" id="SFP82094.1"/>
    </source>
</evidence>
<gene>
    <name evidence="2" type="ORF">SAMN05444406_104116</name>
</gene>
<feature type="region of interest" description="Disordered" evidence="1">
    <location>
        <begin position="37"/>
        <end position="67"/>
    </location>
</feature>
<reference evidence="2 3" key="1">
    <citation type="submission" date="2016-10" db="EMBL/GenBank/DDBJ databases">
        <authorList>
            <person name="de Groot N.N."/>
        </authorList>
    </citation>
    <scope>NUCLEOTIDE SEQUENCE [LARGE SCALE GENOMIC DNA]</scope>
    <source>
        <strain evidence="2 3">DSM 20678</strain>
    </source>
</reference>
<dbReference type="Proteomes" id="UP000198577">
    <property type="component" value="Unassembled WGS sequence"/>
</dbReference>
<feature type="compositionally biased region" description="Basic and acidic residues" evidence="1">
    <location>
        <begin position="38"/>
        <end position="67"/>
    </location>
</feature>
<dbReference type="AlphaFoldDB" id="A0A1I5TGA9"/>
<accession>A0A1I5TGA9</accession>
<name>A0A1I5TGA9_9FIRM</name>
<sequence>MEKKKRVRKDDMISDVLQDKSAYGEFISTFHAWTGQEGTHKRGAELQEKGKTKTKQDEPYVAKTKEE</sequence>
<organism evidence="2 3">
    <name type="scientific">Caldicoprobacter faecalis</name>
    <dbReference type="NCBI Taxonomy" id="937334"/>
    <lineage>
        <taxon>Bacteria</taxon>
        <taxon>Bacillati</taxon>
        <taxon>Bacillota</taxon>
        <taxon>Clostridia</taxon>
        <taxon>Caldicoprobacterales</taxon>
        <taxon>Caldicoprobacteraceae</taxon>
        <taxon>Caldicoprobacter</taxon>
    </lineage>
</organism>
<evidence type="ECO:0000256" key="1">
    <source>
        <dbReference type="SAM" id="MobiDB-lite"/>
    </source>
</evidence>
<protein>
    <submittedName>
        <fullName evidence="2">Uncharacterized protein</fullName>
    </submittedName>
</protein>